<dbReference type="STRING" id="8128.ENSONIP00000041456"/>
<dbReference type="GO" id="GO:0003723">
    <property type="term" value="F:RNA binding"/>
    <property type="evidence" value="ECO:0007669"/>
    <property type="project" value="UniProtKB-UniRule"/>
</dbReference>
<dbReference type="PRINTS" id="PR00302">
    <property type="entry name" value="LUPUSLA"/>
</dbReference>
<proteinExistence type="inferred from homology"/>
<organism evidence="18 19">
    <name type="scientific">Oreochromis niloticus</name>
    <name type="common">Nile tilapia</name>
    <name type="synonym">Tilapia nilotica</name>
    <dbReference type="NCBI Taxonomy" id="8128"/>
    <lineage>
        <taxon>Eukaryota</taxon>
        <taxon>Metazoa</taxon>
        <taxon>Chordata</taxon>
        <taxon>Craniata</taxon>
        <taxon>Vertebrata</taxon>
        <taxon>Euteleostomi</taxon>
        <taxon>Actinopterygii</taxon>
        <taxon>Neopterygii</taxon>
        <taxon>Teleostei</taxon>
        <taxon>Neoteleostei</taxon>
        <taxon>Acanthomorphata</taxon>
        <taxon>Ovalentaria</taxon>
        <taxon>Cichlomorphae</taxon>
        <taxon>Cichliformes</taxon>
        <taxon>Cichlidae</taxon>
        <taxon>African cichlids</taxon>
        <taxon>Pseudocrenilabrinae</taxon>
        <taxon>Oreochromini</taxon>
        <taxon>Oreochromis</taxon>
    </lineage>
</organism>
<feature type="domain" description="XRRM" evidence="17">
    <location>
        <begin position="431"/>
        <end position="544"/>
    </location>
</feature>
<evidence type="ECO:0000256" key="4">
    <source>
        <dbReference type="ARBA" id="ARBA00022664"/>
    </source>
</evidence>
<dbReference type="PROSITE" id="PS50961">
    <property type="entry name" value="HTH_LA"/>
    <property type="match status" value="1"/>
</dbReference>
<dbReference type="GO" id="GO:1990904">
    <property type="term" value="C:ribonucleoprotein complex"/>
    <property type="evidence" value="ECO:0007669"/>
    <property type="project" value="UniProtKB-UniRule"/>
</dbReference>
<evidence type="ECO:0000256" key="2">
    <source>
        <dbReference type="ARBA" id="ARBA00008680"/>
    </source>
</evidence>
<keyword evidence="4" id="KW-0507">mRNA processing</keyword>
<evidence type="ECO:0000256" key="10">
    <source>
        <dbReference type="ARBA" id="ARBA00023187"/>
    </source>
</evidence>
<sequence length="562" mass="63753">MINSERGAANAAAADPSSKKETEKKKRSRVKQLLSEVKKQVEFWFGDVNLSKDRFLKKLMEESDSGYVDISVLASFNRMKQLTTDTKLIARALKNSSVVELNLEGTKVRRQLPIGELPNDVDSRTVYVELLPKDVTHSWIERVFTKCGNVVYVSIPRYKSSGDSKGFAFVEFEKEEQAQKAIEMLNNPPEDAPRKPGIFPKTLHRKPISLSADNPPSRIGEEEEKKKRKKKKKKEGATAQAPAEEVKEQAMEAEAAEQKKDFDPEATGAHKTPGKLSEKKRRRSHTAEGSESDVPSKIRKTSESEGGEREKDGAQSKSPTHRDAQQAVEKGKENRDDSTIKAKRKRKKKHKEKLKIGEEVIPLRVLSKKDWLGLKQEYLTLQKSSMSALKKCMNKINDKEHKMMETDGDPQDASNFKNNNKSEKAAKQGPQFVSGVIMKITDNKPLPGRKIIKDALCKISPVAYVDILEGDAEGHIRFHSPEEARAVSDIRAELQKEHSWKLEILTGDHEQRYWQKILVDRQVKLNRPREKKRGTEKLISKAEKIIVARAKEANKHIHFDDD</sequence>
<gene>
    <name evidence="18" type="primary">LARP7</name>
    <name evidence="18" type="synonym">larp7</name>
</gene>
<feature type="domain" description="RRM" evidence="15">
    <location>
        <begin position="124"/>
        <end position="187"/>
    </location>
</feature>
<evidence type="ECO:0000259" key="17">
    <source>
        <dbReference type="PROSITE" id="PS51939"/>
    </source>
</evidence>
<evidence type="ECO:0000256" key="3">
    <source>
        <dbReference type="ARBA" id="ARBA00015867"/>
    </source>
</evidence>
<dbReference type="AlphaFoldDB" id="I3JQ71"/>
<dbReference type="SMART" id="SM00715">
    <property type="entry name" value="LA"/>
    <property type="match status" value="1"/>
</dbReference>
<dbReference type="InterPro" id="IPR036390">
    <property type="entry name" value="WH_DNA-bd_sf"/>
</dbReference>
<keyword evidence="10" id="KW-0508">mRNA splicing</keyword>
<dbReference type="InterPro" id="IPR002344">
    <property type="entry name" value="Lupus_La"/>
</dbReference>
<dbReference type="InterPro" id="IPR034910">
    <property type="entry name" value="LARP7_RRM2"/>
</dbReference>
<dbReference type="OMA" id="WCSLRNK"/>
<dbReference type="Pfam" id="PF08777">
    <property type="entry name" value="RRM_3"/>
    <property type="match status" value="1"/>
</dbReference>
<evidence type="ECO:0000256" key="5">
    <source>
        <dbReference type="ARBA" id="ARBA00022782"/>
    </source>
</evidence>
<evidence type="ECO:0000256" key="12">
    <source>
        <dbReference type="ARBA" id="ARBA00029640"/>
    </source>
</evidence>
<protein>
    <recommendedName>
        <fullName evidence="3">La-related protein 7</fullName>
    </recommendedName>
    <alternativeName>
        <fullName evidence="12">La ribonucleoprotein domain family member 7</fullName>
    </alternativeName>
</protein>
<dbReference type="GO" id="GO:0007283">
    <property type="term" value="P:spermatogenesis"/>
    <property type="evidence" value="ECO:0007669"/>
    <property type="project" value="UniProtKB-KW"/>
</dbReference>
<keyword evidence="9" id="KW-0804">Transcription</keyword>
<evidence type="ECO:0000256" key="1">
    <source>
        <dbReference type="ARBA" id="ARBA00004642"/>
    </source>
</evidence>
<evidence type="ECO:0000313" key="19">
    <source>
        <dbReference type="Proteomes" id="UP000005207"/>
    </source>
</evidence>
<dbReference type="InterPro" id="IPR035979">
    <property type="entry name" value="RBD_domain_sf"/>
</dbReference>
<evidence type="ECO:0000313" key="18">
    <source>
        <dbReference type="Ensembl" id="ENSONIP00000011015.2"/>
    </source>
</evidence>
<dbReference type="PROSITE" id="PS50102">
    <property type="entry name" value="RRM"/>
    <property type="match status" value="1"/>
</dbReference>
<reference evidence="19" key="1">
    <citation type="submission" date="2012-01" db="EMBL/GenBank/DDBJ databases">
        <title>The Genome Sequence of Oreochromis niloticus (Nile Tilapia).</title>
        <authorList>
            <consortium name="Broad Institute Genome Assembly Team"/>
            <consortium name="Broad Institute Sequencing Platform"/>
            <person name="Di Palma F."/>
            <person name="Johnson J."/>
            <person name="Lander E.S."/>
            <person name="Lindblad-Toh K."/>
        </authorList>
    </citation>
    <scope>NUCLEOTIDE SEQUENCE [LARGE SCALE GENOMIC DNA]</scope>
</reference>
<reference evidence="18" key="3">
    <citation type="submission" date="2025-09" db="UniProtKB">
        <authorList>
            <consortium name="Ensembl"/>
        </authorList>
    </citation>
    <scope>IDENTIFICATION</scope>
</reference>
<accession>I3JQ71</accession>
<dbReference type="PANTHER" id="PTHR22792:SF62">
    <property type="entry name" value="LA-RELATED PROTEIN 7"/>
    <property type="match status" value="1"/>
</dbReference>
<dbReference type="InterPro" id="IPR012677">
    <property type="entry name" value="Nucleotide-bd_a/b_plait_sf"/>
</dbReference>
<comment type="similarity">
    <text evidence="2">Belongs to the LARP7 family.</text>
</comment>
<dbReference type="HOGENOM" id="CLU_020946_2_0_1"/>
<dbReference type="Gene3D" id="3.30.70.330">
    <property type="match status" value="2"/>
</dbReference>
<dbReference type="eggNOG" id="KOG0118">
    <property type="taxonomic scope" value="Eukaryota"/>
</dbReference>
<reference evidence="18" key="2">
    <citation type="submission" date="2025-08" db="UniProtKB">
        <authorList>
            <consortium name="Ensembl"/>
        </authorList>
    </citation>
    <scope>IDENTIFICATION</scope>
</reference>
<feature type="region of interest" description="Disordered" evidence="14">
    <location>
        <begin position="185"/>
        <end position="353"/>
    </location>
</feature>
<keyword evidence="5" id="KW-0221">Differentiation</keyword>
<comment type="subcellular location">
    <subcellularLocation>
        <location evidence="1">Nucleus</location>
        <location evidence="1">Nucleoplasm</location>
    </subcellularLocation>
</comment>
<evidence type="ECO:0000256" key="7">
    <source>
        <dbReference type="ARBA" id="ARBA00022884"/>
    </source>
</evidence>
<dbReference type="SMART" id="SM00360">
    <property type="entry name" value="RRM"/>
    <property type="match status" value="1"/>
</dbReference>
<dbReference type="CDD" id="cd12542">
    <property type="entry name" value="RRM2_LARP7"/>
    <property type="match status" value="1"/>
</dbReference>
<feature type="compositionally biased region" description="Basic and acidic residues" evidence="14">
    <location>
        <begin position="294"/>
        <end position="340"/>
    </location>
</feature>
<keyword evidence="7 13" id="KW-0694">RNA-binding</keyword>
<dbReference type="InterPro" id="IPR034887">
    <property type="entry name" value="LARP7_RRM1"/>
</dbReference>
<dbReference type="FunFam" id="1.10.10.10:FF:000158">
    <property type="entry name" value="La ribonucleoprotein domain family member 7"/>
    <property type="match status" value="1"/>
</dbReference>
<evidence type="ECO:0000259" key="15">
    <source>
        <dbReference type="PROSITE" id="PS50102"/>
    </source>
</evidence>
<dbReference type="PANTHER" id="PTHR22792">
    <property type="entry name" value="LUPUS LA PROTEIN-RELATED"/>
    <property type="match status" value="1"/>
</dbReference>
<dbReference type="Proteomes" id="UP000005207">
    <property type="component" value="Linkage group LG3"/>
</dbReference>
<dbReference type="GO" id="GO:0006397">
    <property type="term" value="P:mRNA processing"/>
    <property type="evidence" value="ECO:0007669"/>
    <property type="project" value="UniProtKB-KW"/>
</dbReference>
<evidence type="ECO:0000256" key="14">
    <source>
        <dbReference type="SAM" id="MobiDB-lite"/>
    </source>
</evidence>
<evidence type="ECO:0000256" key="8">
    <source>
        <dbReference type="ARBA" id="ARBA00023015"/>
    </source>
</evidence>
<keyword evidence="6" id="KW-0744">Spermatogenesis</keyword>
<evidence type="ECO:0000256" key="6">
    <source>
        <dbReference type="ARBA" id="ARBA00022871"/>
    </source>
</evidence>
<dbReference type="Pfam" id="PF05383">
    <property type="entry name" value="La"/>
    <property type="match status" value="1"/>
</dbReference>
<evidence type="ECO:0000256" key="13">
    <source>
        <dbReference type="PROSITE-ProRule" id="PRU00332"/>
    </source>
</evidence>
<dbReference type="SUPFAM" id="SSF54928">
    <property type="entry name" value="RNA-binding domain, RBD"/>
    <property type="match status" value="2"/>
</dbReference>
<dbReference type="InterPro" id="IPR006630">
    <property type="entry name" value="La_HTH"/>
</dbReference>
<feature type="compositionally biased region" description="Basic and acidic residues" evidence="14">
    <location>
        <begin position="244"/>
        <end position="263"/>
    </location>
</feature>
<dbReference type="PROSITE" id="PS51939">
    <property type="entry name" value="XRRM"/>
    <property type="match status" value="1"/>
</dbReference>
<dbReference type="GO" id="GO:0030154">
    <property type="term" value="P:cell differentiation"/>
    <property type="evidence" value="ECO:0007669"/>
    <property type="project" value="UniProtKB-KW"/>
</dbReference>
<dbReference type="Gene3D" id="1.10.10.10">
    <property type="entry name" value="Winged helix-like DNA-binding domain superfamily/Winged helix DNA-binding domain"/>
    <property type="match status" value="1"/>
</dbReference>
<dbReference type="InterPro" id="IPR036388">
    <property type="entry name" value="WH-like_DNA-bd_sf"/>
</dbReference>
<name>I3JQ71_ORENI</name>
<keyword evidence="8" id="KW-0805">Transcription regulation</keyword>
<dbReference type="Ensembl" id="ENSONIT00000011024.2">
    <property type="protein sequence ID" value="ENSONIP00000011015.2"/>
    <property type="gene ID" value="ENSONIG00000008763.2"/>
</dbReference>
<evidence type="ECO:0000256" key="9">
    <source>
        <dbReference type="ARBA" id="ARBA00023163"/>
    </source>
</evidence>
<evidence type="ECO:0000259" key="16">
    <source>
        <dbReference type="PROSITE" id="PS50961"/>
    </source>
</evidence>
<keyword evidence="11" id="KW-0539">Nucleus</keyword>
<dbReference type="InterPro" id="IPR000504">
    <property type="entry name" value="RRM_dom"/>
</dbReference>
<keyword evidence="19" id="KW-1185">Reference proteome</keyword>
<dbReference type="SUPFAM" id="SSF46785">
    <property type="entry name" value="Winged helix' DNA-binding domain"/>
    <property type="match status" value="1"/>
</dbReference>
<dbReference type="GeneTree" id="ENSGT00940000154949"/>
<dbReference type="Pfam" id="PF00076">
    <property type="entry name" value="RRM_1"/>
    <property type="match status" value="1"/>
</dbReference>
<dbReference type="CDD" id="cd12290">
    <property type="entry name" value="RRM1_LARP7"/>
    <property type="match status" value="1"/>
</dbReference>
<dbReference type="InterPro" id="IPR014886">
    <property type="entry name" value="La_xRRM"/>
</dbReference>
<feature type="compositionally biased region" description="Basic residues" evidence="14">
    <location>
        <begin position="341"/>
        <end position="353"/>
    </location>
</feature>
<feature type="domain" description="HTH La-type RNA-binding" evidence="16">
    <location>
        <begin position="27"/>
        <end position="119"/>
    </location>
</feature>
<dbReference type="InterPro" id="IPR045180">
    <property type="entry name" value="La_dom_prot"/>
</dbReference>
<evidence type="ECO:0000256" key="11">
    <source>
        <dbReference type="ARBA" id="ARBA00023242"/>
    </source>
</evidence>
<dbReference type="GO" id="GO:0008380">
    <property type="term" value="P:RNA splicing"/>
    <property type="evidence" value="ECO:0007669"/>
    <property type="project" value="UniProtKB-KW"/>
</dbReference>
<feature type="region of interest" description="Disordered" evidence="14">
    <location>
        <begin position="1"/>
        <end position="29"/>
    </location>
</feature>
<dbReference type="GO" id="GO:0005654">
    <property type="term" value="C:nucleoplasm"/>
    <property type="evidence" value="ECO:0007669"/>
    <property type="project" value="UniProtKB-SubCell"/>
</dbReference>